<name>A0A7K3LTZ7_9ACTN</name>
<reference evidence="2 3" key="1">
    <citation type="submission" date="2020-01" db="EMBL/GenBank/DDBJ databases">
        <title>Investigation of new actinobacteria for the biodesulphurisation of diesel fuel.</title>
        <authorList>
            <person name="Athi Narayanan S.M."/>
        </authorList>
    </citation>
    <scope>NUCLEOTIDE SEQUENCE [LARGE SCALE GENOMIC DNA]</scope>
    <source>
        <strain evidence="2 3">213E</strain>
    </source>
</reference>
<dbReference type="AlphaFoldDB" id="A0A7K3LTZ7"/>
<sequence length="103" mass="11960">MPPRKTTTQRGLGWRHQRDRERLLRNHVDGTPCWWCGEPMHRTQALDADHSNPRDKGGTKADRLLHAPCNRARGNGDRDHLRPALTGTPTERDDRAQWLLLPW</sequence>
<evidence type="ECO:0000313" key="3">
    <source>
        <dbReference type="Proteomes" id="UP000466307"/>
    </source>
</evidence>
<feature type="region of interest" description="Disordered" evidence="1">
    <location>
        <begin position="69"/>
        <end position="97"/>
    </location>
</feature>
<evidence type="ECO:0008006" key="4">
    <source>
        <dbReference type="Google" id="ProtNLM"/>
    </source>
</evidence>
<evidence type="ECO:0000256" key="1">
    <source>
        <dbReference type="SAM" id="MobiDB-lite"/>
    </source>
</evidence>
<evidence type="ECO:0000313" key="2">
    <source>
        <dbReference type="EMBL" id="NDK91047.1"/>
    </source>
</evidence>
<protein>
    <recommendedName>
        <fullName evidence="4">HNH endonuclease</fullName>
    </recommendedName>
</protein>
<dbReference type="EMBL" id="JAADZU010000054">
    <property type="protein sequence ID" value="NDK91047.1"/>
    <property type="molecule type" value="Genomic_DNA"/>
</dbReference>
<dbReference type="Gene3D" id="1.10.30.50">
    <property type="match status" value="1"/>
</dbReference>
<proteinExistence type="predicted"/>
<gene>
    <name evidence="2" type="ORF">GYA93_15860</name>
</gene>
<comment type="caution">
    <text evidence="2">The sequence shown here is derived from an EMBL/GenBank/DDBJ whole genome shotgun (WGS) entry which is preliminary data.</text>
</comment>
<organism evidence="2 3">
    <name type="scientific">Gordonia desulfuricans</name>
    <dbReference type="NCBI Taxonomy" id="89051"/>
    <lineage>
        <taxon>Bacteria</taxon>
        <taxon>Bacillati</taxon>
        <taxon>Actinomycetota</taxon>
        <taxon>Actinomycetes</taxon>
        <taxon>Mycobacteriales</taxon>
        <taxon>Gordoniaceae</taxon>
        <taxon>Gordonia</taxon>
    </lineage>
</organism>
<keyword evidence="3" id="KW-1185">Reference proteome</keyword>
<accession>A0A7K3LTZ7</accession>
<dbReference type="Proteomes" id="UP000466307">
    <property type="component" value="Unassembled WGS sequence"/>
</dbReference>